<evidence type="ECO:0000259" key="2">
    <source>
        <dbReference type="PROSITE" id="PS51737"/>
    </source>
</evidence>
<evidence type="ECO:0000313" key="3">
    <source>
        <dbReference type="EMBL" id="PIP56340.1"/>
    </source>
</evidence>
<organism evidence="3 4">
    <name type="scientific">candidate division WWE3 bacterium CG22_combo_CG10-13_8_21_14_all_39_12</name>
    <dbReference type="NCBI Taxonomy" id="1975094"/>
    <lineage>
        <taxon>Bacteria</taxon>
        <taxon>Katanobacteria</taxon>
    </lineage>
</organism>
<dbReference type="PANTHER" id="PTHR30461">
    <property type="entry name" value="DNA-INVERTASE FROM LAMBDOID PROPHAGE"/>
    <property type="match status" value="1"/>
</dbReference>
<dbReference type="SMART" id="SM00857">
    <property type="entry name" value="Resolvase"/>
    <property type="match status" value="1"/>
</dbReference>
<dbReference type="InterPro" id="IPR036162">
    <property type="entry name" value="Resolvase-like_N_sf"/>
</dbReference>
<dbReference type="Pfam" id="PF00239">
    <property type="entry name" value="Resolvase"/>
    <property type="match status" value="1"/>
</dbReference>
<protein>
    <recommendedName>
        <fullName evidence="5">Recombinase family protein</fullName>
    </recommendedName>
</protein>
<evidence type="ECO:0000313" key="4">
    <source>
        <dbReference type="Proteomes" id="UP000228495"/>
    </source>
</evidence>
<dbReference type="InterPro" id="IPR050639">
    <property type="entry name" value="SSR_resolvase"/>
</dbReference>
<evidence type="ECO:0000259" key="1">
    <source>
        <dbReference type="PROSITE" id="PS51736"/>
    </source>
</evidence>
<dbReference type="Gene3D" id="3.90.1750.20">
    <property type="entry name" value="Putative Large Serine Recombinase, Chain B, Domain 2"/>
    <property type="match status" value="1"/>
</dbReference>
<dbReference type="PANTHER" id="PTHR30461:SF23">
    <property type="entry name" value="DNA RECOMBINASE-RELATED"/>
    <property type="match status" value="1"/>
</dbReference>
<dbReference type="Proteomes" id="UP000228495">
    <property type="component" value="Unassembled WGS sequence"/>
</dbReference>
<feature type="domain" description="Resolvase/invertase-type recombinase catalytic" evidence="1">
    <location>
        <begin position="10"/>
        <end position="157"/>
    </location>
</feature>
<dbReference type="InterPro" id="IPR038109">
    <property type="entry name" value="DNA_bind_recomb_sf"/>
</dbReference>
<dbReference type="InterPro" id="IPR011109">
    <property type="entry name" value="DNA_bind_recombinase_dom"/>
</dbReference>
<dbReference type="InterPro" id="IPR006119">
    <property type="entry name" value="Resolv_N"/>
</dbReference>
<name>A0A2H0BH57_UNCKA</name>
<dbReference type="GO" id="GO:0003677">
    <property type="term" value="F:DNA binding"/>
    <property type="evidence" value="ECO:0007669"/>
    <property type="project" value="InterPro"/>
</dbReference>
<comment type="caution">
    <text evidence="3">The sequence shown here is derived from an EMBL/GenBank/DDBJ whole genome shotgun (WGS) entry which is preliminary data.</text>
</comment>
<dbReference type="AlphaFoldDB" id="A0A2H0BH57"/>
<dbReference type="SUPFAM" id="SSF53041">
    <property type="entry name" value="Resolvase-like"/>
    <property type="match status" value="1"/>
</dbReference>
<dbReference type="PROSITE" id="PS51737">
    <property type="entry name" value="RECOMBINASE_DNA_BIND"/>
    <property type="match status" value="1"/>
</dbReference>
<proteinExistence type="predicted"/>
<sequence>MDTESISPIPYCLYARKSSESDERQTMSIDSQIKEMTELAVKEGLQIRDIRSESHSAKDSGMRPVFSQIITDIRRSEFEGILTWAPDRLSRNAGDLGQLVDLMDQGKLRQIRTYSQTFTNDPAQKFLLMILCSQAKLENDQKGVNVKRGIRAKCEMGWRPGPAPIGYMNISQAGVKKIIPDPERAPLIKEIFELFGEGCWHGRDLKQTMDKAGFTTPTGKPIALSAIYRILKNPFYYGEFEYPTSTGSLYQGSHEPLISKYIFEKVQKKMTVPAKSKWGSVELDYKNIFRCGECGYRITGELKNRKLRNGRIRKHIYYHCTRTPFKKCGQPSITEQDLETEILRFIKENLGALKVSEELQESIRKYEQLRDHVLDNNGIISYGEDLDLVGYVKRVVRSGSRQAKRELIYGISPRPVLVKQKLLAHPT</sequence>
<dbReference type="PROSITE" id="PS51736">
    <property type="entry name" value="RECOMBINASES_3"/>
    <property type="match status" value="1"/>
</dbReference>
<dbReference type="EMBL" id="PCSU01000061">
    <property type="protein sequence ID" value="PIP56340.1"/>
    <property type="molecule type" value="Genomic_DNA"/>
</dbReference>
<dbReference type="CDD" id="cd00338">
    <property type="entry name" value="Ser_Recombinase"/>
    <property type="match status" value="1"/>
</dbReference>
<reference evidence="3 4" key="1">
    <citation type="submission" date="2017-09" db="EMBL/GenBank/DDBJ databases">
        <title>Depth-based differentiation of microbial function through sediment-hosted aquifers and enrichment of novel symbionts in the deep terrestrial subsurface.</title>
        <authorList>
            <person name="Probst A.J."/>
            <person name="Ladd B."/>
            <person name="Jarett J.K."/>
            <person name="Geller-Mcgrath D.E."/>
            <person name="Sieber C.M."/>
            <person name="Emerson J.B."/>
            <person name="Anantharaman K."/>
            <person name="Thomas B.C."/>
            <person name="Malmstrom R."/>
            <person name="Stieglmeier M."/>
            <person name="Klingl A."/>
            <person name="Woyke T."/>
            <person name="Ryan C.M."/>
            <person name="Banfield J.F."/>
        </authorList>
    </citation>
    <scope>NUCLEOTIDE SEQUENCE [LARGE SCALE GENOMIC DNA]</scope>
    <source>
        <strain evidence="3">CG22_combo_CG10-13_8_21_14_all_39_12</strain>
    </source>
</reference>
<feature type="domain" description="Recombinase" evidence="2">
    <location>
        <begin position="164"/>
        <end position="276"/>
    </location>
</feature>
<evidence type="ECO:0008006" key="5">
    <source>
        <dbReference type="Google" id="ProtNLM"/>
    </source>
</evidence>
<dbReference type="Gene3D" id="3.40.50.1390">
    <property type="entry name" value="Resolvase, N-terminal catalytic domain"/>
    <property type="match status" value="1"/>
</dbReference>
<dbReference type="Pfam" id="PF07508">
    <property type="entry name" value="Recombinase"/>
    <property type="match status" value="1"/>
</dbReference>
<accession>A0A2H0BH57</accession>
<gene>
    <name evidence="3" type="ORF">COX05_03545</name>
</gene>
<dbReference type="InterPro" id="IPR025827">
    <property type="entry name" value="Zn_ribbon_recom_dom"/>
</dbReference>
<dbReference type="Pfam" id="PF13408">
    <property type="entry name" value="Zn_ribbon_recom"/>
    <property type="match status" value="1"/>
</dbReference>
<dbReference type="GO" id="GO:0000150">
    <property type="term" value="F:DNA strand exchange activity"/>
    <property type="evidence" value="ECO:0007669"/>
    <property type="project" value="InterPro"/>
</dbReference>